<dbReference type="PANTHER" id="PTHR15020">
    <property type="entry name" value="FLAVIN REDUCTASE-RELATED"/>
    <property type="match status" value="1"/>
</dbReference>
<dbReference type="InterPro" id="IPR036291">
    <property type="entry name" value="NAD(P)-bd_dom_sf"/>
</dbReference>
<reference evidence="2" key="2">
    <citation type="submission" date="2020-09" db="EMBL/GenBank/DDBJ databases">
        <authorList>
            <person name="Sun Q."/>
            <person name="Zhou Y."/>
        </authorList>
    </citation>
    <scope>NUCLEOTIDE SEQUENCE</scope>
    <source>
        <strain evidence="2">CGMCC 1.12785</strain>
    </source>
</reference>
<organism evidence="2 3">
    <name type="scientific">Sediminivirga luteola</name>
    <dbReference type="NCBI Taxonomy" id="1774748"/>
    <lineage>
        <taxon>Bacteria</taxon>
        <taxon>Bacillati</taxon>
        <taxon>Actinomycetota</taxon>
        <taxon>Actinomycetes</taxon>
        <taxon>Micrococcales</taxon>
        <taxon>Brevibacteriaceae</taxon>
        <taxon>Sediminivirga</taxon>
    </lineage>
</organism>
<dbReference type="SUPFAM" id="SSF51735">
    <property type="entry name" value="NAD(P)-binding Rossmann-fold domains"/>
    <property type="match status" value="1"/>
</dbReference>
<evidence type="ECO:0000313" key="2">
    <source>
        <dbReference type="EMBL" id="GGA26317.1"/>
    </source>
</evidence>
<feature type="domain" description="NAD(P)-binding" evidence="1">
    <location>
        <begin position="8"/>
        <end position="197"/>
    </location>
</feature>
<gene>
    <name evidence="2" type="ORF">GCM10011333_31530</name>
</gene>
<dbReference type="Gene3D" id="3.40.50.720">
    <property type="entry name" value="NAD(P)-binding Rossmann-like Domain"/>
    <property type="match status" value="1"/>
</dbReference>
<reference evidence="2" key="1">
    <citation type="journal article" date="2014" name="Int. J. Syst. Evol. Microbiol.">
        <title>Complete genome sequence of Corynebacterium casei LMG S-19264T (=DSM 44701T), isolated from a smear-ripened cheese.</title>
        <authorList>
            <consortium name="US DOE Joint Genome Institute (JGI-PGF)"/>
            <person name="Walter F."/>
            <person name="Albersmeier A."/>
            <person name="Kalinowski J."/>
            <person name="Ruckert C."/>
        </authorList>
    </citation>
    <scope>NUCLEOTIDE SEQUENCE</scope>
    <source>
        <strain evidence="2">CGMCC 1.12785</strain>
    </source>
</reference>
<dbReference type="EMBL" id="BMFY01000018">
    <property type="protein sequence ID" value="GGA26317.1"/>
    <property type="molecule type" value="Genomic_DNA"/>
</dbReference>
<proteinExistence type="predicted"/>
<dbReference type="PANTHER" id="PTHR15020:SF50">
    <property type="entry name" value="UPF0659 PROTEIN YMR090W"/>
    <property type="match status" value="1"/>
</dbReference>
<evidence type="ECO:0000313" key="3">
    <source>
        <dbReference type="Proteomes" id="UP000616114"/>
    </source>
</evidence>
<accession>A0A8J2U119</accession>
<comment type="caution">
    <text evidence="2">The sequence shown here is derived from an EMBL/GenBank/DDBJ whole genome shotgun (WGS) entry which is preliminary data.</text>
</comment>
<sequence length="224" mass="23251">MSTIAIIGAHGNIARQLTRRLSEAGDRVLGVIRDPGHSDDIRSDGGTPVLHDLEAEDSEALAAKIGDADALVFAAGAGPGSGVARKQTVDLGGSLQSIDAAKRAGITRFVQISFIGAQDPVPQGTDEVFAAYWEAKRAADEALRDSGLDWTIVKPGGLTDDPGTSRGTVALSGTDLNRGVKTRRADVAEFIQVVLTEDASIGKDLDLAEGDRPLAEALSVALRG</sequence>
<evidence type="ECO:0000259" key="1">
    <source>
        <dbReference type="Pfam" id="PF13460"/>
    </source>
</evidence>
<dbReference type="RefSeq" id="WP_188551859.1">
    <property type="nucleotide sequence ID" value="NZ_BMFY01000018.1"/>
</dbReference>
<name>A0A8J2U119_9MICO</name>
<dbReference type="InterPro" id="IPR016040">
    <property type="entry name" value="NAD(P)-bd_dom"/>
</dbReference>
<dbReference type="AlphaFoldDB" id="A0A8J2U119"/>
<dbReference type="Proteomes" id="UP000616114">
    <property type="component" value="Unassembled WGS sequence"/>
</dbReference>
<keyword evidence="3" id="KW-1185">Reference proteome</keyword>
<protein>
    <submittedName>
        <fullName evidence="2">NAD-dependent dehydratase</fullName>
    </submittedName>
</protein>
<dbReference type="Pfam" id="PF13460">
    <property type="entry name" value="NAD_binding_10"/>
    <property type="match status" value="1"/>
</dbReference>
<dbReference type="CDD" id="cd05243">
    <property type="entry name" value="SDR_a5"/>
    <property type="match status" value="1"/>
</dbReference>